<dbReference type="InterPro" id="IPR003730">
    <property type="entry name" value="Cu_polyphenol_OxRdtase"/>
</dbReference>
<evidence type="ECO:0000256" key="6">
    <source>
        <dbReference type="ARBA" id="ARBA00022833"/>
    </source>
</evidence>
<gene>
    <name evidence="11" type="primary">pgeF</name>
    <name evidence="11" type="ORF">GJQ55_02495</name>
</gene>
<dbReference type="SUPFAM" id="SSF64438">
    <property type="entry name" value="CNF1/YfiH-like putative cysteine hydrolases"/>
    <property type="match status" value="1"/>
</dbReference>
<proteinExistence type="inferred from homology"/>
<keyword evidence="6" id="KW-0862">Zinc</keyword>
<comment type="catalytic activity">
    <reaction evidence="7">
        <text>adenosine + H2O + H(+) = inosine + NH4(+)</text>
        <dbReference type="Rhea" id="RHEA:24408"/>
        <dbReference type="ChEBI" id="CHEBI:15377"/>
        <dbReference type="ChEBI" id="CHEBI:15378"/>
        <dbReference type="ChEBI" id="CHEBI:16335"/>
        <dbReference type="ChEBI" id="CHEBI:17596"/>
        <dbReference type="ChEBI" id="CHEBI:28938"/>
        <dbReference type="EC" id="3.5.4.4"/>
    </reaction>
    <physiologicalReaction direction="left-to-right" evidence="7">
        <dbReference type="Rhea" id="RHEA:24409"/>
    </physiologicalReaction>
</comment>
<dbReference type="KEGG" id="vcw:GJQ55_02495"/>
<dbReference type="AlphaFoldDB" id="A0A9X7V0K9"/>
<dbReference type="GO" id="GO:0016787">
    <property type="term" value="F:hydrolase activity"/>
    <property type="evidence" value="ECO:0007669"/>
    <property type="project" value="UniProtKB-KW"/>
</dbReference>
<dbReference type="GO" id="GO:0005507">
    <property type="term" value="F:copper ion binding"/>
    <property type="evidence" value="ECO:0007669"/>
    <property type="project" value="TreeGrafter"/>
</dbReference>
<organism evidence="11 12">
    <name type="scientific">Venatoribacter cucullus</name>
    <dbReference type="NCBI Taxonomy" id="2661630"/>
    <lineage>
        <taxon>Bacteria</taxon>
        <taxon>Pseudomonadati</taxon>
        <taxon>Pseudomonadota</taxon>
        <taxon>Gammaproteobacteria</taxon>
        <taxon>Oceanospirillales</taxon>
        <taxon>Oceanospirillaceae</taxon>
        <taxon>Venatoribacter</taxon>
    </lineage>
</organism>
<keyword evidence="5" id="KW-0378">Hydrolase</keyword>
<comment type="catalytic activity">
    <reaction evidence="8">
        <text>adenosine + phosphate = alpha-D-ribose 1-phosphate + adenine</text>
        <dbReference type="Rhea" id="RHEA:27642"/>
        <dbReference type="ChEBI" id="CHEBI:16335"/>
        <dbReference type="ChEBI" id="CHEBI:16708"/>
        <dbReference type="ChEBI" id="CHEBI:43474"/>
        <dbReference type="ChEBI" id="CHEBI:57720"/>
        <dbReference type="EC" id="2.4.2.1"/>
    </reaction>
    <physiologicalReaction direction="left-to-right" evidence="8">
        <dbReference type="Rhea" id="RHEA:27643"/>
    </physiologicalReaction>
</comment>
<dbReference type="InterPro" id="IPR011324">
    <property type="entry name" value="Cytotoxic_necrot_fac-like_cat"/>
</dbReference>
<evidence type="ECO:0000313" key="12">
    <source>
        <dbReference type="Proteomes" id="UP000596074"/>
    </source>
</evidence>
<name>A0A9X7V0K9_9GAMM</name>
<evidence type="ECO:0000256" key="3">
    <source>
        <dbReference type="ARBA" id="ARBA00022679"/>
    </source>
</evidence>
<dbReference type="EMBL" id="CP046056">
    <property type="protein sequence ID" value="QQD23419.1"/>
    <property type="molecule type" value="Genomic_DNA"/>
</dbReference>
<sequence length="243" mass="26130">MPPVTDAFFTPAWPLPANVRAVVTQRSGGISAAPFDSNNLATHVGDQPAAVVHNRQLLWQQLPGVRSIQWLNQVHGTAVVAACGGTVVPVADAQFTREKGLACAVLTADCLPVLFCAADGSQVAAAHAGWRGLAAGVLLKTLQQFADPEQVLVYLGPAISAGHFEVGPEVKAAFSWASADCFRPGTGDRYFADLYQLARQQLQRASVVHIHGGEHCTFRDAQQFYSYRRQAVTGRQASLIWRL</sequence>
<evidence type="ECO:0000256" key="1">
    <source>
        <dbReference type="ARBA" id="ARBA00000553"/>
    </source>
</evidence>
<dbReference type="Pfam" id="PF02578">
    <property type="entry name" value="Cu-oxidase_4"/>
    <property type="match status" value="1"/>
</dbReference>
<dbReference type="PANTHER" id="PTHR30616">
    <property type="entry name" value="UNCHARACTERIZED PROTEIN YFIH"/>
    <property type="match status" value="1"/>
</dbReference>
<dbReference type="CDD" id="cd16833">
    <property type="entry name" value="YfiH"/>
    <property type="match status" value="1"/>
</dbReference>
<evidence type="ECO:0000256" key="9">
    <source>
        <dbReference type="ARBA" id="ARBA00049893"/>
    </source>
</evidence>
<keyword evidence="4" id="KW-0479">Metal-binding</keyword>
<comment type="catalytic activity">
    <reaction evidence="9">
        <text>S-methyl-5'-thioadenosine + phosphate = 5-(methylsulfanyl)-alpha-D-ribose 1-phosphate + adenine</text>
        <dbReference type="Rhea" id="RHEA:11852"/>
        <dbReference type="ChEBI" id="CHEBI:16708"/>
        <dbReference type="ChEBI" id="CHEBI:17509"/>
        <dbReference type="ChEBI" id="CHEBI:43474"/>
        <dbReference type="ChEBI" id="CHEBI:58533"/>
        <dbReference type="EC" id="2.4.2.28"/>
    </reaction>
    <physiologicalReaction direction="left-to-right" evidence="9">
        <dbReference type="Rhea" id="RHEA:11853"/>
    </physiologicalReaction>
</comment>
<evidence type="ECO:0000256" key="10">
    <source>
        <dbReference type="RuleBase" id="RU361274"/>
    </source>
</evidence>
<evidence type="ECO:0000256" key="7">
    <source>
        <dbReference type="ARBA" id="ARBA00047989"/>
    </source>
</evidence>
<accession>A0A9X7V0K9</accession>
<evidence type="ECO:0000256" key="5">
    <source>
        <dbReference type="ARBA" id="ARBA00022801"/>
    </source>
</evidence>
<dbReference type="GO" id="GO:0017061">
    <property type="term" value="F:S-methyl-5-thioadenosine phosphorylase activity"/>
    <property type="evidence" value="ECO:0007669"/>
    <property type="project" value="UniProtKB-EC"/>
</dbReference>
<dbReference type="NCBIfam" id="TIGR00726">
    <property type="entry name" value="peptidoglycan editing factor PgeF"/>
    <property type="match status" value="1"/>
</dbReference>
<keyword evidence="3" id="KW-0808">Transferase</keyword>
<dbReference type="Proteomes" id="UP000596074">
    <property type="component" value="Chromosome"/>
</dbReference>
<evidence type="ECO:0000256" key="8">
    <source>
        <dbReference type="ARBA" id="ARBA00048968"/>
    </source>
</evidence>
<evidence type="ECO:0000256" key="4">
    <source>
        <dbReference type="ARBA" id="ARBA00022723"/>
    </source>
</evidence>
<evidence type="ECO:0000256" key="2">
    <source>
        <dbReference type="ARBA" id="ARBA00007353"/>
    </source>
</evidence>
<dbReference type="PANTHER" id="PTHR30616:SF2">
    <property type="entry name" value="PURINE NUCLEOSIDE PHOSPHORYLASE LACC1"/>
    <property type="match status" value="1"/>
</dbReference>
<evidence type="ECO:0000313" key="11">
    <source>
        <dbReference type="EMBL" id="QQD23419.1"/>
    </source>
</evidence>
<keyword evidence="12" id="KW-1185">Reference proteome</keyword>
<reference evidence="11 12" key="1">
    <citation type="submission" date="2019-11" db="EMBL/GenBank/DDBJ databases">
        <title>Venatorbacter sp. nov. a predator of Campylobacter and other Gram-negative bacteria.</title>
        <authorList>
            <person name="Saeedi A."/>
            <person name="Cummings N.J."/>
            <person name="Connerton I.F."/>
            <person name="Connerton P.L."/>
        </authorList>
    </citation>
    <scope>NUCLEOTIDE SEQUENCE [LARGE SCALE GENOMIC DNA]</scope>
    <source>
        <strain evidence="11">XL5</strain>
    </source>
</reference>
<comment type="catalytic activity">
    <reaction evidence="1">
        <text>inosine + phosphate = alpha-D-ribose 1-phosphate + hypoxanthine</text>
        <dbReference type="Rhea" id="RHEA:27646"/>
        <dbReference type="ChEBI" id="CHEBI:17368"/>
        <dbReference type="ChEBI" id="CHEBI:17596"/>
        <dbReference type="ChEBI" id="CHEBI:43474"/>
        <dbReference type="ChEBI" id="CHEBI:57720"/>
        <dbReference type="EC" id="2.4.2.1"/>
    </reaction>
    <physiologicalReaction direction="left-to-right" evidence="1">
        <dbReference type="Rhea" id="RHEA:27647"/>
    </physiologicalReaction>
</comment>
<comment type="similarity">
    <text evidence="2 10">Belongs to the purine nucleoside phosphorylase YfiH/LACC1 family.</text>
</comment>
<dbReference type="InterPro" id="IPR038371">
    <property type="entry name" value="Cu_polyphenol_OxRdtase_sf"/>
</dbReference>
<dbReference type="Gene3D" id="3.60.140.10">
    <property type="entry name" value="CNF1/YfiH-like putative cysteine hydrolases"/>
    <property type="match status" value="1"/>
</dbReference>
<protein>
    <recommendedName>
        <fullName evidence="10">Purine nucleoside phosphorylase</fullName>
    </recommendedName>
</protein>
<dbReference type="RefSeq" id="WP_420907152.1">
    <property type="nucleotide sequence ID" value="NZ_CP046056.1"/>
</dbReference>